<dbReference type="EMBL" id="HBKR01027716">
    <property type="protein sequence ID" value="CAE2321169.1"/>
    <property type="molecule type" value="Transcribed_RNA"/>
</dbReference>
<accession>A0A7S4UP82</accession>
<evidence type="ECO:0000256" key="1">
    <source>
        <dbReference type="SAM" id="MobiDB-lite"/>
    </source>
</evidence>
<sequence>MVSLYWCPCKTRMGLPPIIQKTDIIPLINLAWDQSFAKVRSNRKAISDRGWNPLNRALLTHPVILKTRIPETNTPDNQPQGTTTQIDPAATSLGETTPPINVIDIGEDQTTVSSITPPSVIAASLNSENGMSGSFITDIPKQKKTLGRPPFQNSKYYVG</sequence>
<gene>
    <name evidence="2" type="ORF">NAES01612_LOCUS18076</name>
</gene>
<name>A0A7S4UP82_9EUKA</name>
<organism evidence="2">
    <name type="scientific">Paramoeba aestuarina</name>
    <dbReference type="NCBI Taxonomy" id="180227"/>
    <lineage>
        <taxon>Eukaryota</taxon>
        <taxon>Amoebozoa</taxon>
        <taxon>Discosea</taxon>
        <taxon>Flabellinia</taxon>
        <taxon>Dactylopodida</taxon>
        <taxon>Paramoebidae</taxon>
        <taxon>Paramoeba</taxon>
    </lineage>
</organism>
<protein>
    <submittedName>
        <fullName evidence="2">Uncharacterized protein</fullName>
    </submittedName>
</protein>
<proteinExistence type="predicted"/>
<dbReference type="AlphaFoldDB" id="A0A7S4UP82"/>
<evidence type="ECO:0000313" key="2">
    <source>
        <dbReference type="EMBL" id="CAE2321169.1"/>
    </source>
</evidence>
<feature type="region of interest" description="Disordered" evidence="1">
    <location>
        <begin position="134"/>
        <end position="159"/>
    </location>
</feature>
<reference evidence="2" key="1">
    <citation type="submission" date="2021-01" db="EMBL/GenBank/DDBJ databases">
        <authorList>
            <person name="Corre E."/>
            <person name="Pelletier E."/>
            <person name="Niang G."/>
            <person name="Scheremetjew M."/>
            <person name="Finn R."/>
            <person name="Kale V."/>
            <person name="Holt S."/>
            <person name="Cochrane G."/>
            <person name="Meng A."/>
            <person name="Brown T."/>
            <person name="Cohen L."/>
        </authorList>
    </citation>
    <scope>NUCLEOTIDE SEQUENCE</scope>
    <source>
        <strain evidence="2">SoJaBio B1-5/56/2</strain>
    </source>
</reference>
<feature type="region of interest" description="Disordered" evidence="1">
    <location>
        <begin position="69"/>
        <end position="99"/>
    </location>
</feature>
<feature type="compositionally biased region" description="Polar residues" evidence="1">
    <location>
        <begin position="70"/>
        <end position="86"/>
    </location>
</feature>